<dbReference type="GO" id="GO:0005829">
    <property type="term" value="C:cytosol"/>
    <property type="evidence" value="ECO:0007669"/>
    <property type="project" value="TreeGrafter"/>
</dbReference>
<reference evidence="3 4" key="1">
    <citation type="journal article" date="2011" name="Appl. Environ. Microbiol.">
        <title>Complete genome sequence of the fish pathogen Flavobacterium branchiophilum.</title>
        <authorList>
            <consortium name="1:IP"/>
            <consortium name="Microbial Evolutionary Genomics,F-75015 Paris"/>
            <consortium name="France 2:CNRS"/>
            <consortium name="URA2171"/>
            <consortium name="F-75015 Paris,France 3:Unite de Virologie et Immunologie Mol."/>
            <consortium name="INRA,78352 Jouy en Josas Cedex"/>
            <consortium name="France. 4:Unite de Mathemathique"/>
            <consortium name="Informatique et Genome,INRA"/>
            <consortium name="78352 Jouy en Josas Cedex"/>
            <consortium name="France. 5:CEA/Genoscope"/>
            <consortium name="Evry"/>
            <consortium name="France"/>
            <person name="Touchon M."/>
            <person name="Barbier P."/>
            <person name="Bernardet J.F."/>
            <person name="Loux V."/>
            <person name="Vacherie B."/>
            <person name="Barbe V."/>
            <person name="Rocha E.P."/>
            <person name="Duchaud E."/>
        </authorList>
    </citation>
    <scope>NUCLEOTIDE SEQUENCE [LARGE SCALE GENOMIC DNA]</scope>
    <source>
        <strain evidence="3 4">FL-15</strain>
    </source>
</reference>
<dbReference type="SUPFAM" id="SSF47413">
    <property type="entry name" value="lambda repressor-like DNA-binding domains"/>
    <property type="match status" value="1"/>
</dbReference>
<dbReference type="GO" id="GO:0003700">
    <property type="term" value="F:DNA-binding transcription factor activity"/>
    <property type="evidence" value="ECO:0007669"/>
    <property type="project" value="TreeGrafter"/>
</dbReference>
<protein>
    <submittedName>
        <fullName evidence="3">Probable transcriptional regulator</fullName>
    </submittedName>
</protein>
<evidence type="ECO:0000259" key="2">
    <source>
        <dbReference type="PROSITE" id="PS50943"/>
    </source>
</evidence>
<dbReference type="InterPro" id="IPR050807">
    <property type="entry name" value="TransReg_Diox_bact_type"/>
</dbReference>
<dbReference type="InterPro" id="IPR001387">
    <property type="entry name" value="Cro/C1-type_HTH"/>
</dbReference>
<dbReference type="Proteomes" id="UP000009186">
    <property type="component" value="Chromosome"/>
</dbReference>
<dbReference type="PROSITE" id="PS50943">
    <property type="entry name" value="HTH_CROC1"/>
    <property type="match status" value="1"/>
</dbReference>
<dbReference type="InterPro" id="IPR010982">
    <property type="entry name" value="Lambda_DNA-bd_dom_sf"/>
</dbReference>
<dbReference type="PANTHER" id="PTHR46797">
    <property type="entry name" value="HTH-TYPE TRANSCRIPTIONAL REGULATOR"/>
    <property type="match status" value="1"/>
</dbReference>
<proteinExistence type="predicted"/>
<accession>G2Z3Y7</accession>
<dbReference type="KEGG" id="fbr:FBFL15_0167"/>
<sequence length="73" mass="8561">MDINKKTGEKIHQLRNQKKFSIEHLANIANIDRNYLSDIEKGKRNVSLVVLEKIIVALELDFSVFFNDEIFKK</sequence>
<keyword evidence="1" id="KW-0238">DNA-binding</keyword>
<dbReference type="SMART" id="SM00530">
    <property type="entry name" value="HTH_XRE"/>
    <property type="match status" value="1"/>
</dbReference>
<dbReference type="eggNOG" id="COG1476">
    <property type="taxonomic scope" value="Bacteria"/>
</dbReference>
<dbReference type="RefSeq" id="WP_014082798.1">
    <property type="nucleotide sequence ID" value="NC_016001.1"/>
</dbReference>
<feature type="domain" description="HTH cro/C1-type" evidence="2">
    <location>
        <begin position="11"/>
        <end position="65"/>
    </location>
</feature>
<dbReference type="REBASE" id="40212">
    <property type="entry name" value="C.Fbr15ORF166P"/>
</dbReference>
<dbReference type="STRING" id="1034807.FBFL15_0167"/>
<dbReference type="Gene3D" id="1.10.260.40">
    <property type="entry name" value="lambda repressor-like DNA-binding domains"/>
    <property type="match status" value="1"/>
</dbReference>
<evidence type="ECO:0000313" key="3">
    <source>
        <dbReference type="EMBL" id="CCB68318.1"/>
    </source>
</evidence>
<name>G2Z3Y7_FLABF</name>
<dbReference type="GO" id="GO:0003677">
    <property type="term" value="F:DNA binding"/>
    <property type="evidence" value="ECO:0007669"/>
    <property type="project" value="UniProtKB-KW"/>
</dbReference>
<dbReference type="PANTHER" id="PTHR46797:SF1">
    <property type="entry name" value="METHYLPHOSPHONATE SYNTHASE"/>
    <property type="match status" value="1"/>
</dbReference>
<keyword evidence="4" id="KW-1185">Reference proteome</keyword>
<dbReference type="HOGENOM" id="CLU_066192_29_1_10"/>
<evidence type="ECO:0000313" key="4">
    <source>
        <dbReference type="Proteomes" id="UP000009186"/>
    </source>
</evidence>
<gene>
    <name evidence="3" type="ordered locus">FBFL15_0167</name>
</gene>
<evidence type="ECO:0000256" key="1">
    <source>
        <dbReference type="ARBA" id="ARBA00023125"/>
    </source>
</evidence>
<dbReference type="CDD" id="cd00093">
    <property type="entry name" value="HTH_XRE"/>
    <property type="match status" value="1"/>
</dbReference>
<dbReference type="Pfam" id="PF01381">
    <property type="entry name" value="HTH_3"/>
    <property type="match status" value="1"/>
</dbReference>
<organism evidence="3 4">
    <name type="scientific">Flavobacterium branchiophilum (strain FL-15)</name>
    <dbReference type="NCBI Taxonomy" id="1034807"/>
    <lineage>
        <taxon>Bacteria</taxon>
        <taxon>Pseudomonadati</taxon>
        <taxon>Bacteroidota</taxon>
        <taxon>Flavobacteriia</taxon>
        <taxon>Flavobacteriales</taxon>
        <taxon>Flavobacteriaceae</taxon>
        <taxon>Flavobacterium</taxon>
    </lineage>
</organism>
<dbReference type="EMBL" id="FQ859183">
    <property type="protein sequence ID" value="CCB68318.1"/>
    <property type="molecule type" value="Genomic_DNA"/>
</dbReference>
<dbReference type="AlphaFoldDB" id="G2Z3Y7"/>